<dbReference type="PIRSF" id="PIRSF001435">
    <property type="entry name" value="Nth"/>
    <property type="match status" value="1"/>
</dbReference>
<dbReference type="InterPro" id="IPR003265">
    <property type="entry name" value="HhH-GPD_domain"/>
</dbReference>
<sequence length="206" mass="22758">MTIDIRDLYDELRDRHGDLDGLEWWPMPAGRIQQLAGAILVQRNRFSRVELSLAALGEAGLLDTDALAAADPDKVAALIRPSGLVRKKAPALVASAAWLRDHDDTAAHLEDDQLYRSLRRLPLVGPESADVVMMYSYHRARHITDEYARRLYAARGLPTTRSYQSCGRALITAWEEAHMTLAEAAAFHALIVTHAQSGHLAAEEAA</sequence>
<gene>
    <name evidence="6" type="ORF">BLIN101_01308</name>
</gene>
<evidence type="ECO:0000256" key="4">
    <source>
        <dbReference type="ARBA" id="ARBA00023014"/>
    </source>
</evidence>
<name>A0A2H1IKT0_BRELN</name>
<keyword evidence="3" id="KW-0408">Iron</keyword>
<reference evidence="6 7" key="1">
    <citation type="submission" date="2017-03" db="EMBL/GenBank/DDBJ databases">
        <authorList>
            <person name="Afonso C.L."/>
            <person name="Miller P.J."/>
            <person name="Scott M.A."/>
            <person name="Spackman E."/>
            <person name="Goraichik I."/>
            <person name="Dimitrov K.M."/>
            <person name="Suarez D.L."/>
            <person name="Swayne D.E."/>
        </authorList>
    </citation>
    <scope>NUCLEOTIDE SEQUENCE [LARGE SCALE GENOMIC DNA]</scope>
    <source>
        <strain evidence="6 7">Mu101</strain>
    </source>
</reference>
<dbReference type="Gene3D" id="1.10.340.30">
    <property type="entry name" value="Hypothetical protein, domain 2"/>
    <property type="match status" value="1"/>
</dbReference>
<dbReference type="Proteomes" id="UP000234498">
    <property type="component" value="Unassembled WGS sequence"/>
</dbReference>
<dbReference type="Gene3D" id="1.10.1670.10">
    <property type="entry name" value="Helix-hairpin-Helix base-excision DNA repair enzymes (C-terminal)"/>
    <property type="match status" value="1"/>
</dbReference>
<evidence type="ECO:0000256" key="2">
    <source>
        <dbReference type="ARBA" id="ARBA00022723"/>
    </source>
</evidence>
<evidence type="ECO:0000313" key="7">
    <source>
        <dbReference type="Proteomes" id="UP000234498"/>
    </source>
</evidence>
<keyword evidence="1" id="KW-0004">4Fe-4S</keyword>
<dbReference type="SUPFAM" id="SSF48150">
    <property type="entry name" value="DNA-glycosylase"/>
    <property type="match status" value="1"/>
</dbReference>
<accession>A0A2H1IKT0</accession>
<dbReference type="GO" id="GO:0006284">
    <property type="term" value="P:base-excision repair"/>
    <property type="evidence" value="ECO:0007669"/>
    <property type="project" value="InterPro"/>
</dbReference>
<dbReference type="GO" id="GO:0003824">
    <property type="term" value="F:catalytic activity"/>
    <property type="evidence" value="ECO:0007669"/>
    <property type="project" value="InterPro"/>
</dbReference>
<dbReference type="InterPro" id="IPR023170">
    <property type="entry name" value="HhH_base_excis_C"/>
</dbReference>
<organism evidence="6 7">
    <name type="scientific">Brevibacterium linens</name>
    <dbReference type="NCBI Taxonomy" id="1703"/>
    <lineage>
        <taxon>Bacteria</taxon>
        <taxon>Bacillati</taxon>
        <taxon>Actinomycetota</taxon>
        <taxon>Actinomycetes</taxon>
        <taxon>Micrococcales</taxon>
        <taxon>Brevibacteriaceae</taxon>
        <taxon>Brevibacterium</taxon>
    </lineage>
</organism>
<dbReference type="EMBL" id="FXZA01000004">
    <property type="protein sequence ID" value="SMX75819.1"/>
    <property type="molecule type" value="Genomic_DNA"/>
</dbReference>
<dbReference type="PANTHER" id="PTHR10359">
    <property type="entry name" value="A/G-SPECIFIC ADENINE GLYCOSYLASE/ENDONUCLEASE III"/>
    <property type="match status" value="1"/>
</dbReference>
<proteinExistence type="predicted"/>
<feature type="domain" description="HhH-GPD" evidence="5">
    <location>
        <begin position="40"/>
        <end position="197"/>
    </location>
</feature>
<keyword evidence="2" id="KW-0479">Metal-binding</keyword>
<dbReference type="AlphaFoldDB" id="A0A2H1IKT0"/>
<protein>
    <submittedName>
        <fullName evidence="6">DNA-3-methyladenine glycosylase III</fullName>
    </submittedName>
</protein>
<keyword evidence="4" id="KW-0411">Iron-sulfur</keyword>
<dbReference type="GO" id="GO:0051539">
    <property type="term" value="F:4 iron, 4 sulfur cluster binding"/>
    <property type="evidence" value="ECO:0007669"/>
    <property type="project" value="UniProtKB-KW"/>
</dbReference>
<dbReference type="SMART" id="SM00478">
    <property type="entry name" value="ENDO3c"/>
    <property type="match status" value="1"/>
</dbReference>
<evidence type="ECO:0000313" key="6">
    <source>
        <dbReference type="EMBL" id="SMX75819.1"/>
    </source>
</evidence>
<evidence type="ECO:0000256" key="1">
    <source>
        <dbReference type="ARBA" id="ARBA00022485"/>
    </source>
</evidence>
<dbReference type="OrthoDB" id="9802365at2"/>
<dbReference type="RefSeq" id="WP_101594423.1">
    <property type="nucleotide sequence ID" value="NZ_FXZA01000004.1"/>
</dbReference>
<dbReference type="PANTHER" id="PTHR10359:SF19">
    <property type="entry name" value="DNA REPAIR GLYCOSYLASE MJ1434-RELATED"/>
    <property type="match status" value="1"/>
</dbReference>
<dbReference type="CDD" id="cd00056">
    <property type="entry name" value="ENDO3c"/>
    <property type="match status" value="1"/>
</dbReference>
<evidence type="ECO:0000256" key="3">
    <source>
        <dbReference type="ARBA" id="ARBA00023004"/>
    </source>
</evidence>
<dbReference type="InterPro" id="IPR011257">
    <property type="entry name" value="DNA_glycosylase"/>
</dbReference>
<evidence type="ECO:0000259" key="5">
    <source>
        <dbReference type="SMART" id="SM00478"/>
    </source>
</evidence>
<dbReference type="Pfam" id="PF00730">
    <property type="entry name" value="HhH-GPD"/>
    <property type="match status" value="1"/>
</dbReference>
<dbReference type="GO" id="GO:0046872">
    <property type="term" value="F:metal ion binding"/>
    <property type="evidence" value="ECO:0007669"/>
    <property type="project" value="UniProtKB-KW"/>
</dbReference>